<dbReference type="Proteomes" id="UP000030680">
    <property type="component" value="Unassembled WGS sequence"/>
</dbReference>
<evidence type="ECO:0000313" key="2">
    <source>
        <dbReference type="Proteomes" id="UP000030680"/>
    </source>
</evidence>
<dbReference type="GeneID" id="17091253"/>
<gene>
    <name evidence="1" type="ORF">Gasu_00630</name>
</gene>
<organism evidence="1 2">
    <name type="scientific">Galdieria sulphuraria</name>
    <name type="common">Red alga</name>
    <dbReference type="NCBI Taxonomy" id="130081"/>
    <lineage>
        <taxon>Eukaryota</taxon>
        <taxon>Rhodophyta</taxon>
        <taxon>Bangiophyceae</taxon>
        <taxon>Galdieriales</taxon>
        <taxon>Galdieriaceae</taxon>
        <taxon>Galdieria</taxon>
    </lineage>
</organism>
<keyword evidence="2" id="KW-1185">Reference proteome</keyword>
<name>M2X813_GALSU</name>
<proteinExistence type="predicted"/>
<accession>M2X813</accession>
<dbReference type="RefSeq" id="XP_005709215.1">
    <property type="nucleotide sequence ID" value="XM_005709158.1"/>
</dbReference>
<evidence type="ECO:0000313" key="1">
    <source>
        <dbReference type="EMBL" id="EME32695.1"/>
    </source>
</evidence>
<dbReference type="KEGG" id="gsl:Gasu_00630"/>
<dbReference type="AlphaFoldDB" id="M2X813"/>
<dbReference type="Gramene" id="EME32695">
    <property type="protein sequence ID" value="EME32695"/>
    <property type="gene ID" value="Gasu_00630"/>
</dbReference>
<reference evidence="2" key="1">
    <citation type="journal article" date="2013" name="Science">
        <title>Gene transfer from bacteria and archaea facilitated evolution of an extremophilic eukaryote.</title>
        <authorList>
            <person name="Schonknecht G."/>
            <person name="Chen W.H."/>
            <person name="Ternes C.M."/>
            <person name="Barbier G.G."/>
            <person name="Shrestha R.P."/>
            <person name="Stanke M."/>
            <person name="Brautigam A."/>
            <person name="Baker B.J."/>
            <person name="Banfield J.F."/>
            <person name="Garavito R.M."/>
            <person name="Carr K."/>
            <person name="Wilkerson C."/>
            <person name="Rensing S.A."/>
            <person name="Gagneul D."/>
            <person name="Dickenson N.E."/>
            <person name="Oesterhelt C."/>
            <person name="Lercher M.J."/>
            <person name="Weber A.P."/>
        </authorList>
    </citation>
    <scope>NUCLEOTIDE SEQUENCE [LARGE SCALE GENOMIC DNA]</scope>
    <source>
        <strain evidence="2">074W</strain>
    </source>
</reference>
<sequence length="88" mass="10207">MERNNSNNLYYVQQATILEQKSSNSPVQEACMRELRQLISVTLESNKLNLRKLQQAANDFRLCAKTFKICDVELQQSFLIQADNNRTP</sequence>
<dbReference type="OrthoDB" id="10366789at2759"/>
<protein>
    <submittedName>
        <fullName evidence="1">Uncharacterized protein</fullName>
    </submittedName>
</protein>
<dbReference type="EMBL" id="KB454484">
    <property type="protein sequence ID" value="EME32695.1"/>
    <property type="molecule type" value="Genomic_DNA"/>
</dbReference>